<dbReference type="GO" id="GO:0016301">
    <property type="term" value="F:kinase activity"/>
    <property type="evidence" value="ECO:0007669"/>
    <property type="project" value="InterPro"/>
</dbReference>
<evidence type="ECO:0000313" key="4">
    <source>
        <dbReference type="Proteomes" id="UP000287746"/>
    </source>
</evidence>
<dbReference type="InterPro" id="IPR045540">
    <property type="entry name" value="YegS/DAGK_C"/>
</dbReference>
<sequence>MTKLAGHRVQIIHNKSAGRHSPAKLTALRAGFEARGAEVVLSECGPGLEIAIDHAAAHVCAVGGDGTVRHVALAIARCGRSLPMSVYPSGTVNLVHREFSAHHAPHSHAGRVMRRDRGRSHYAVQVNDTLFFACASVGPDSRTVAALSPRLKRHFGRLAYVVAIVRVLVDWRRDKIEILCEGRAITCEAFYVAKGRYFAGPWSIAQDARLGVPLLHVLALTKARRRDFIRLVWALLTGRRADALAGVTAFTCTALTARAAANLPVQADGDIAADLPAGFELRPDPILFR</sequence>
<comment type="caution">
    <text evidence="3">The sequence shown here is derived from an EMBL/GenBank/DDBJ whole genome shotgun (WGS) entry which is preliminary data.</text>
</comment>
<dbReference type="InterPro" id="IPR017438">
    <property type="entry name" value="ATP-NAD_kinase_N"/>
</dbReference>
<dbReference type="RefSeq" id="WP_082738059.1">
    <property type="nucleotide sequence ID" value="NZ_QQYZ01000040.1"/>
</dbReference>
<protein>
    <submittedName>
        <fullName evidence="3">Uncharacterized protein</fullName>
    </submittedName>
</protein>
<dbReference type="AlphaFoldDB" id="A0A430FXM4"/>
<dbReference type="InterPro" id="IPR016064">
    <property type="entry name" value="NAD/diacylglycerol_kinase_sf"/>
</dbReference>
<gene>
    <name evidence="3" type="ORF">DAH66_21800</name>
</gene>
<proteinExistence type="predicted"/>
<reference evidence="3 4" key="1">
    <citation type="submission" date="2018-07" db="EMBL/GenBank/DDBJ databases">
        <title>Genomic and Epidemiologic Investigation of an Indolent Hospital Outbreak.</title>
        <authorList>
            <person name="Johnson R.C."/>
            <person name="Deming C."/>
            <person name="Conlan S."/>
            <person name="Zellmer C.J."/>
            <person name="Michelin A.V."/>
            <person name="Lee-Lin S."/>
            <person name="Thomas P.J."/>
            <person name="Park M."/>
            <person name="Weingarten R.A."/>
            <person name="Less J."/>
            <person name="Dekker J.P."/>
            <person name="Frank K.M."/>
            <person name="Musser K.A."/>
            <person name="Mcquiston J.R."/>
            <person name="Henderson D.K."/>
            <person name="Lau A.F."/>
            <person name="Palmore T.N."/>
            <person name="Segre J.A."/>
        </authorList>
    </citation>
    <scope>NUCLEOTIDE SEQUENCE [LARGE SCALE GENOMIC DNA]</scope>
    <source>
        <strain evidence="3 4">SK-CDC1_0717</strain>
    </source>
</reference>
<evidence type="ECO:0000313" key="3">
    <source>
        <dbReference type="EMBL" id="RSY76361.1"/>
    </source>
</evidence>
<dbReference type="SUPFAM" id="SSF111331">
    <property type="entry name" value="NAD kinase/diacylglycerol kinase-like"/>
    <property type="match status" value="1"/>
</dbReference>
<name>A0A430FXM4_9SPHN</name>
<feature type="domain" description="YegS/DAGK C-terminal" evidence="2">
    <location>
        <begin position="136"/>
        <end position="284"/>
    </location>
</feature>
<dbReference type="Proteomes" id="UP000287746">
    <property type="component" value="Unassembled WGS sequence"/>
</dbReference>
<feature type="domain" description="DAGKc" evidence="1">
    <location>
        <begin position="10"/>
        <end position="115"/>
    </location>
</feature>
<dbReference type="Pfam" id="PF00781">
    <property type="entry name" value="DAGK_cat"/>
    <property type="match status" value="1"/>
</dbReference>
<organism evidence="3 4">
    <name type="scientific">Sphingomonas koreensis</name>
    <dbReference type="NCBI Taxonomy" id="93064"/>
    <lineage>
        <taxon>Bacteria</taxon>
        <taxon>Pseudomonadati</taxon>
        <taxon>Pseudomonadota</taxon>
        <taxon>Alphaproteobacteria</taxon>
        <taxon>Sphingomonadales</taxon>
        <taxon>Sphingomonadaceae</taxon>
        <taxon>Sphingomonas</taxon>
    </lineage>
</organism>
<dbReference type="Pfam" id="PF19279">
    <property type="entry name" value="YegS_C"/>
    <property type="match status" value="1"/>
</dbReference>
<accession>A0A430FXM4</accession>
<evidence type="ECO:0000259" key="1">
    <source>
        <dbReference type="Pfam" id="PF00781"/>
    </source>
</evidence>
<evidence type="ECO:0000259" key="2">
    <source>
        <dbReference type="Pfam" id="PF19279"/>
    </source>
</evidence>
<dbReference type="Gene3D" id="3.40.50.10330">
    <property type="entry name" value="Probable inorganic polyphosphate/atp-NAD kinase, domain 1"/>
    <property type="match status" value="1"/>
</dbReference>
<dbReference type="InterPro" id="IPR001206">
    <property type="entry name" value="Diacylglycerol_kinase_cat_dom"/>
</dbReference>
<dbReference type="EMBL" id="QQYZ01000040">
    <property type="protein sequence ID" value="RSY76361.1"/>
    <property type="molecule type" value="Genomic_DNA"/>
</dbReference>
<dbReference type="Gene3D" id="2.60.200.40">
    <property type="match status" value="1"/>
</dbReference>